<feature type="transmembrane region" description="Helical" evidence="15">
    <location>
        <begin position="265"/>
        <end position="284"/>
    </location>
</feature>
<organism evidence="18 19">
    <name type="scientific">Apostasia shenzhenica</name>
    <dbReference type="NCBI Taxonomy" id="1088818"/>
    <lineage>
        <taxon>Eukaryota</taxon>
        <taxon>Viridiplantae</taxon>
        <taxon>Streptophyta</taxon>
        <taxon>Embryophyta</taxon>
        <taxon>Tracheophyta</taxon>
        <taxon>Spermatophyta</taxon>
        <taxon>Magnoliopsida</taxon>
        <taxon>Liliopsida</taxon>
        <taxon>Asparagales</taxon>
        <taxon>Orchidaceae</taxon>
        <taxon>Apostasioideae</taxon>
        <taxon>Apostasia</taxon>
    </lineage>
</organism>
<dbReference type="Pfam" id="PF11145">
    <property type="entry name" value="DUF2921"/>
    <property type="match status" value="1"/>
</dbReference>
<dbReference type="InterPro" id="IPR001841">
    <property type="entry name" value="Znf_RING"/>
</dbReference>
<dbReference type="GO" id="GO:0061630">
    <property type="term" value="F:ubiquitin protein ligase activity"/>
    <property type="evidence" value="ECO:0007669"/>
    <property type="project" value="UniProtKB-EC"/>
</dbReference>
<evidence type="ECO:0000256" key="9">
    <source>
        <dbReference type="ARBA" id="ARBA00022771"/>
    </source>
</evidence>
<dbReference type="InterPro" id="IPR021319">
    <property type="entry name" value="DUF2921"/>
</dbReference>
<evidence type="ECO:0000256" key="10">
    <source>
        <dbReference type="ARBA" id="ARBA00022786"/>
    </source>
</evidence>
<dbReference type="InterPro" id="IPR011016">
    <property type="entry name" value="Znf_RING-CH"/>
</dbReference>
<evidence type="ECO:0000256" key="3">
    <source>
        <dbReference type="ARBA" id="ARBA00004906"/>
    </source>
</evidence>
<evidence type="ECO:0000256" key="1">
    <source>
        <dbReference type="ARBA" id="ARBA00000900"/>
    </source>
</evidence>
<dbReference type="EC" id="2.3.2.27" evidence="4"/>
<evidence type="ECO:0000256" key="2">
    <source>
        <dbReference type="ARBA" id="ARBA00004127"/>
    </source>
</evidence>
<evidence type="ECO:0000256" key="7">
    <source>
        <dbReference type="ARBA" id="ARBA00022723"/>
    </source>
</evidence>
<dbReference type="STRING" id="1088818.A0A2I0ARD8"/>
<dbReference type="Gene3D" id="3.30.40.10">
    <property type="entry name" value="Zinc/RING finger domain, C3HC4 (zinc finger)"/>
    <property type="match status" value="1"/>
</dbReference>
<dbReference type="PROSITE" id="PS50089">
    <property type="entry name" value="ZF_RING_2"/>
    <property type="match status" value="1"/>
</dbReference>
<keyword evidence="13 15" id="KW-0472">Membrane</keyword>
<evidence type="ECO:0000256" key="5">
    <source>
        <dbReference type="ARBA" id="ARBA00022679"/>
    </source>
</evidence>
<keyword evidence="7" id="KW-0479">Metal-binding</keyword>
<dbReference type="Pfam" id="PF13639">
    <property type="entry name" value="zf-RING_2"/>
    <property type="match status" value="1"/>
</dbReference>
<keyword evidence="12 15" id="KW-1133">Transmembrane helix</keyword>
<dbReference type="OrthoDB" id="9984778at2759"/>
<dbReference type="GO" id="GO:0043161">
    <property type="term" value="P:proteasome-mediated ubiquitin-dependent protein catabolic process"/>
    <property type="evidence" value="ECO:0007669"/>
    <property type="project" value="TreeGrafter"/>
</dbReference>
<evidence type="ECO:0000313" key="19">
    <source>
        <dbReference type="Proteomes" id="UP000236161"/>
    </source>
</evidence>
<dbReference type="PANTHER" id="PTHR22763">
    <property type="entry name" value="RING ZINC FINGER PROTEIN"/>
    <property type="match status" value="1"/>
</dbReference>
<dbReference type="GO" id="GO:0012505">
    <property type="term" value="C:endomembrane system"/>
    <property type="evidence" value="ECO:0007669"/>
    <property type="project" value="UniProtKB-SubCell"/>
</dbReference>
<protein>
    <recommendedName>
        <fullName evidence="4">RING-type E3 ubiquitin transferase</fullName>
        <ecNumber evidence="4">2.3.2.27</ecNumber>
    </recommendedName>
</protein>
<evidence type="ECO:0000256" key="12">
    <source>
        <dbReference type="ARBA" id="ARBA00022989"/>
    </source>
</evidence>
<dbReference type="PANTHER" id="PTHR22763:SF162">
    <property type="entry name" value="TRANSMEMBRANE E3 UBIQUITIN-PROTEIN LIGASE 1"/>
    <property type="match status" value="1"/>
</dbReference>
<dbReference type="FunFam" id="3.30.40.10:FF:000338">
    <property type="entry name" value="E3 ubiquitin-protein ligase, putative"/>
    <property type="match status" value="1"/>
</dbReference>
<evidence type="ECO:0000256" key="16">
    <source>
        <dbReference type="SAM" id="SignalP"/>
    </source>
</evidence>
<sequence length="563" mass="64285">MAMTTRSWGFGDFCSALGVLLFLLGLVLEAAALRPLRDMGSAASGSWVNERMFLRRAGNDPSPYSRWNITGTYKGRWSFVETNNGSSRFLDFGKSHGVLVLELVSSPTKINGVHYVQGAVTFHGVHDNEHDLGIAQMRLEGVYIWPFKQLRLVASSGTEELLQEEHFISNPYHLLGAFSSQLFQELPRERIQQRKSVVYDINKHCNIEIAAQISHMSSCQADGEHDCYHMEGLMESPAVEDDGECFSPILLNATSLNVDIYYNKAVNYTLMVTFVSFLQVLLLIRQMEHSNTQSGAAKVSILMIGQQAIMDAYLCLLHLTAGILVESLFNAFATAAFFKFVVFSIFEMRYLLAIWKASRPFSNSDGWETMRRELSVLYSRFYGILLGGILLMYELHQFLRPILFIIYSFWIPQIINNVIRDTRKPLHPHYILGMSLTRLAIPLYIFGCPSNFMHIKADRGWCISLCVCMGFQTVILLLQHYLGSRWFIPRQILPEKYNYNRRPENNATQSTDCVICMTTINLIQRSNDYMVTPCDHLFHSGCLQRWMDIKMECPTCRRSLPPA</sequence>
<dbReference type="GO" id="GO:0008270">
    <property type="term" value="F:zinc ion binding"/>
    <property type="evidence" value="ECO:0007669"/>
    <property type="project" value="UniProtKB-KW"/>
</dbReference>
<dbReference type="AlphaFoldDB" id="A0A2I0ARD8"/>
<keyword evidence="19" id="KW-1185">Reference proteome</keyword>
<dbReference type="SUPFAM" id="SSF57850">
    <property type="entry name" value="RING/U-box"/>
    <property type="match status" value="1"/>
</dbReference>
<keyword evidence="8 16" id="KW-0732">Signal</keyword>
<feature type="chain" id="PRO_5014125046" description="RING-type E3 ubiquitin transferase" evidence="16">
    <location>
        <begin position="33"/>
        <end position="563"/>
    </location>
</feature>
<evidence type="ECO:0000256" key="8">
    <source>
        <dbReference type="ARBA" id="ARBA00022729"/>
    </source>
</evidence>
<keyword evidence="6 15" id="KW-0812">Transmembrane</keyword>
<dbReference type="SMART" id="SM00184">
    <property type="entry name" value="RING"/>
    <property type="match status" value="1"/>
</dbReference>
<comment type="subcellular location">
    <subcellularLocation>
        <location evidence="2">Endomembrane system</location>
        <topology evidence="2">Multi-pass membrane protein</topology>
    </subcellularLocation>
</comment>
<keyword evidence="10" id="KW-0833">Ubl conjugation pathway</keyword>
<feature type="domain" description="RING-type" evidence="17">
    <location>
        <begin position="513"/>
        <end position="557"/>
    </location>
</feature>
<dbReference type="CDD" id="cd23117">
    <property type="entry name" value="RING-H2_TUL1-like"/>
    <property type="match status" value="1"/>
</dbReference>
<evidence type="ECO:0000256" key="13">
    <source>
        <dbReference type="ARBA" id="ARBA00023136"/>
    </source>
</evidence>
<feature type="transmembrane region" description="Helical" evidence="15">
    <location>
        <begin position="461"/>
        <end position="482"/>
    </location>
</feature>
<keyword evidence="5" id="KW-0808">Transferase</keyword>
<dbReference type="InterPro" id="IPR050731">
    <property type="entry name" value="HRD1_E3_ubiq-ligases"/>
</dbReference>
<proteinExistence type="predicted"/>
<evidence type="ECO:0000256" key="15">
    <source>
        <dbReference type="SAM" id="Phobius"/>
    </source>
</evidence>
<dbReference type="EMBL" id="KZ451956">
    <property type="protein sequence ID" value="PKA58110.1"/>
    <property type="molecule type" value="Genomic_DNA"/>
</dbReference>
<reference evidence="18 19" key="1">
    <citation type="journal article" date="2017" name="Nature">
        <title>The Apostasia genome and the evolution of orchids.</title>
        <authorList>
            <person name="Zhang G.Q."/>
            <person name="Liu K.W."/>
            <person name="Li Z."/>
            <person name="Lohaus R."/>
            <person name="Hsiao Y.Y."/>
            <person name="Niu S.C."/>
            <person name="Wang J.Y."/>
            <person name="Lin Y.C."/>
            <person name="Xu Q."/>
            <person name="Chen L.J."/>
            <person name="Yoshida K."/>
            <person name="Fujiwara S."/>
            <person name="Wang Z.W."/>
            <person name="Zhang Y.Q."/>
            <person name="Mitsuda N."/>
            <person name="Wang M."/>
            <person name="Liu G.H."/>
            <person name="Pecoraro L."/>
            <person name="Huang H.X."/>
            <person name="Xiao X.J."/>
            <person name="Lin M."/>
            <person name="Wu X.Y."/>
            <person name="Wu W.L."/>
            <person name="Chen Y.Y."/>
            <person name="Chang S.B."/>
            <person name="Sakamoto S."/>
            <person name="Ohme-Takagi M."/>
            <person name="Yagi M."/>
            <person name="Zeng S.J."/>
            <person name="Shen C.Y."/>
            <person name="Yeh C.M."/>
            <person name="Luo Y.B."/>
            <person name="Tsai W.C."/>
            <person name="Van de Peer Y."/>
            <person name="Liu Z.J."/>
        </authorList>
    </citation>
    <scope>NUCLEOTIDE SEQUENCE [LARGE SCALE GENOMIC DNA]</scope>
    <source>
        <strain evidence="19">cv. Shenzhen</strain>
        <tissue evidence="18">Stem</tissue>
    </source>
</reference>
<dbReference type="SMART" id="SM00744">
    <property type="entry name" value="RINGv"/>
    <property type="match status" value="1"/>
</dbReference>
<name>A0A2I0ARD8_9ASPA</name>
<feature type="transmembrane region" description="Helical" evidence="15">
    <location>
        <begin position="296"/>
        <end position="319"/>
    </location>
</feature>
<comment type="catalytic activity">
    <reaction evidence="1">
        <text>S-ubiquitinyl-[E2 ubiquitin-conjugating enzyme]-L-cysteine + [acceptor protein]-L-lysine = [E2 ubiquitin-conjugating enzyme]-L-cysteine + N(6)-ubiquitinyl-[acceptor protein]-L-lysine.</text>
        <dbReference type="EC" id="2.3.2.27"/>
    </reaction>
</comment>
<evidence type="ECO:0000256" key="4">
    <source>
        <dbReference type="ARBA" id="ARBA00012483"/>
    </source>
</evidence>
<keyword evidence="9 14" id="KW-0863">Zinc-finger</keyword>
<evidence type="ECO:0000256" key="6">
    <source>
        <dbReference type="ARBA" id="ARBA00022692"/>
    </source>
</evidence>
<feature type="signal peptide" evidence="16">
    <location>
        <begin position="1"/>
        <end position="32"/>
    </location>
</feature>
<keyword evidence="11" id="KW-0862">Zinc</keyword>
<dbReference type="InterPro" id="IPR013083">
    <property type="entry name" value="Znf_RING/FYVE/PHD"/>
</dbReference>
<evidence type="ECO:0000256" key="11">
    <source>
        <dbReference type="ARBA" id="ARBA00022833"/>
    </source>
</evidence>
<feature type="transmembrane region" description="Helical" evidence="15">
    <location>
        <begin position="331"/>
        <end position="353"/>
    </location>
</feature>
<feature type="transmembrane region" description="Helical" evidence="15">
    <location>
        <begin position="399"/>
        <end position="419"/>
    </location>
</feature>
<gene>
    <name evidence="18" type="primary">ATL19</name>
    <name evidence="18" type="ORF">AXF42_Ash019814</name>
</gene>
<evidence type="ECO:0000259" key="17">
    <source>
        <dbReference type="PROSITE" id="PS50089"/>
    </source>
</evidence>
<dbReference type="Proteomes" id="UP000236161">
    <property type="component" value="Unassembled WGS sequence"/>
</dbReference>
<comment type="pathway">
    <text evidence="3">Protein modification; protein ubiquitination.</text>
</comment>
<evidence type="ECO:0000256" key="14">
    <source>
        <dbReference type="PROSITE-ProRule" id="PRU00175"/>
    </source>
</evidence>
<evidence type="ECO:0000313" key="18">
    <source>
        <dbReference type="EMBL" id="PKA58110.1"/>
    </source>
</evidence>
<accession>A0A2I0ARD8</accession>
<feature type="transmembrane region" description="Helical" evidence="15">
    <location>
        <begin position="374"/>
        <end position="393"/>
    </location>
</feature>